<accession>X1TS56</accession>
<dbReference type="InterPro" id="IPR054767">
    <property type="entry name" value="Cas10-Cmr2_palm2"/>
</dbReference>
<protein>
    <recommendedName>
        <fullName evidence="3">GGDEF domain-containing protein</fullName>
    </recommendedName>
</protein>
<dbReference type="PANTHER" id="PTHR36528:SF1">
    <property type="entry name" value="CRISPR SYSTEM SINGLE-STRAND-SPECIFIC DEOXYRIBONUCLEASE CAS10_CSM1 (SUBTYPE III-A)"/>
    <property type="match status" value="1"/>
</dbReference>
<dbReference type="NCBIfam" id="TIGR02578">
    <property type="entry name" value="cas_TM1811_Csm1"/>
    <property type="match status" value="1"/>
</dbReference>
<evidence type="ECO:0000259" key="3">
    <source>
        <dbReference type="PROSITE" id="PS50887"/>
    </source>
</evidence>
<feature type="domain" description="GGDEF" evidence="3">
    <location>
        <begin position="180"/>
        <end position="278"/>
    </location>
</feature>
<name>X1TS56_9ZZZZ</name>
<proteinExistence type="predicted"/>
<feature type="non-terminal residue" evidence="4">
    <location>
        <position position="278"/>
    </location>
</feature>
<dbReference type="GO" id="GO:0000166">
    <property type="term" value="F:nucleotide binding"/>
    <property type="evidence" value="ECO:0007669"/>
    <property type="project" value="UniProtKB-KW"/>
</dbReference>
<dbReference type="InterPro" id="IPR013408">
    <property type="entry name" value="Cas10/Csm1"/>
</dbReference>
<evidence type="ECO:0000256" key="1">
    <source>
        <dbReference type="ARBA" id="ARBA00022741"/>
    </source>
</evidence>
<dbReference type="InterPro" id="IPR052117">
    <property type="entry name" value="Cas10/Csm1_subtype-III-A"/>
</dbReference>
<feature type="non-terminal residue" evidence="4">
    <location>
        <position position="1"/>
    </location>
</feature>
<gene>
    <name evidence="4" type="ORF">S12H4_30971</name>
</gene>
<reference evidence="4" key="1">
    <citation type="journal article" date="2014" name="Front. Microbiol.">
        <title>High frequency of phylogenetically diverse reductive dehalogenase-homologous genes in deep subseafloor sedimentary metagenomes.</title>
        <authorList>
            <person name="Kawai M."/>
            <person name="Futagami T."/>
            <person name="Toyoda A."/>
            <person name="Takaki Y."/>
            <person name="Nishi S."/>
            <person name="Hori S."/>
            <person name="Arai W."/>
            <person name="Tsubouchi T."/>
            <person name="Morono Y."/>
            <person name="Uchiyama I."/>
            <person name="Ito T."/>
            <person name="Fujiyama A."/>
            <person name="Inagaki F."/>
            <person name="Takami H."/>
        </authorList>
    </citation>
    <scope>NUCLEOTIDE SEQUENCE</scope>
    <source>
        <strain evidence="4">Expedition CK06-06</strain>
    </source>
</reference>
<dbReference type="PROSITE" id="PS50887">
    <property type="entry name" value="GGDEF"/>
    <property type="match status" value="1"/>
</dbReference>
<keyword evidence="1" id="KW-0547">Nucleotide-binding</keyword>
<evidence type="ECO:0000256" key="2">
    <source>
        <dbReference type="ARBA" id="ARBA00023118"/>
    </source>
</evidence>
<dbReference type="EMBL" id="BARW01018036">
    <property type="protein sequence ID" value="GAI94216.1"/>
    <property type="molecule type" value="Genomic_DNA"/>
</dbReference>
<sequence length="278" mass="32494">QYEAYNQEKEGAKDCQICHCFPADRKDRDGTKICSQCAEDKKVGQKLPKTEYIAFGKAKIDQLDKIKRDITFFDSKNNKYDAYFAKLISRDNSLPQINNHYYLLYRLYDSNEEKKEEVTNLGIINKFFANHVPLYKDLGHDRRELVEDDQEKNSDSILTFGTLAALSQWENKENKRKGVKRLGLLKADIDRLGLILNRGLRKDVTVSRYLTMSRMIDLFFAGWVEETLSIKYKEIYTVFSGGDDLFLVGPWEKIIEFSKELYENFRSFTIEIANHSLE</sequence>
<dbReference type="PANTHER" id="PTHR36528">
    <property type="entry name" value="CRISPR SYSTEM SINGLE-STRAND-SPECIFIC DEOXYRIBONUCLEASE CAS10/CSM1 (SUBTYPE III-A)"/>
    <property type="match status" value="1"/>
</dbReference>
<keyword evidence="2" id="KW-0051">Antiviral defense</keyword>
<dbReference type="InterPro" id="IPR043128">
    <property type="entry name" value="Rev_trsase/Diguanyl_cyclase"/>
</dbReference>
<dbReference type="Gene3D" id="3.30.70.270">
    <property type="match status" value="1"/>
</dbReference>
<organism evidence="4">
    <name type="scientific">marine sediment metagenome</name>
    <dbReference type="NCBI Taxonomy" id="412755"/>
    <lineage>
        <taxon>unclassified sequences</taxon>
        <taxon>metagenomes</taxon>
        <taxon>ecological metagenomes</taxon>
    </lineage>
</organism>
<dbReference type="Pfam" id="PF22335">
    <property type="entry name" value="Cas10-Cmr2_palm2"/>
    <property type="match status" value="1"/>
</dbReference>
<dbReference type="AlphaFoldDB" id="X1TS56"/>
<comment type="caution">
    <text evidence="4">The sequence shown here is derived from an EMBL/GenBank/DDBJ whole genome shotgun (WGS) entry which is preliminary data.</text>
</comment>
<dbReference type="InterPro" id="IPR000160">
    <property type="entry name" value="GGDEF_dom"/>
</dbReference>
<evidence type="ECO:0000313" key="4">
    <source>
        <dbReference type="EMBL" id="GAI94216.1"/>
    </source>
</evidence>
<dbReference type="GO" id="GO:0051607">
    <property type="term" value="P:defense response to virus"/>
    <property type="evidence" value="ECO:0007669"/>
    <property type="project" value="UniProtKB-KW"/>
</dbReference>